<feature type="compositionally biased region" description="Polar residues" evidence="1">
    <location>
        <begin position="162"/>
        <end position="190"/>
    </location>
</feature>
<dbReference type="EMBL" id="MCFL01000012">
    <property type="protein sequence ID" value="ORZ37531.1"/>
    <property type="molecule type" value="Genomic_DNA"/>
</dbReference>
<evidence type="ECO:0000313" key="2">
    <source>
        <dbReference type="EMBL" id="ORZ37531.1"/>
    </source>
</evidence>
<keyword evidence="3" id="KW-1185">Reference proteome</keyword>
<dbReference type="InterPro" id="IPR035992">
    <property type="entry name" value="Ricin_B-like_lectins"/>
</dbReference>
<feature type="region of interest" description="Disordered" evidence="1">
    <location>
        <begin position="162"/>
        <end position="246"/>
    </location>
</feature>
<proteinExistence type="predicted"/>
<feature type="region of interest" description="Disordered" evidence="1">
    <location>
        <begin position="332"/>
        <end position="354"/>
    </location>
</feature>
<feature type="compositionally biased region" description="Polar residues" evidence="1">
    <location>
        <begin position="78"/>
        <end position="95"/>
    </location>
</feature>
<feature type="region of interest" description="Disordered" evidence="1">
    <location>
        <begin position="1"/>
        <end position="145"/>
    </location>
</feature>
<evidence type="ECO:0000313" key="3">
    <source>
        <dbReference type="Proteomes" id="UP000193411"/>
    </source>
</evidence>
<organism evidence="2 3">
    <name type="scientific">Catenaria anguillulae PL171</name>
    <dbReference type="NCBI Taxonomy" id="765915"/>
    <lineage>
        <taxon>Eukaryota</taxon>
        <taxon>Fungi</taxon>
        <taxon>Fungi incertae sedis</taxon>
        <taxon>Blastocladiomycota</taxon>
        <taxon>Blastocladiomycetes</taxon>
        <taxon>Blastocladiales</taxon>
        <taxon>Catenariaceae</taxon>
        <taxon>Catenaria</taxon>
    </lineage>
</organism>
<feature type="compositionally biased region" description="Gly residues" evidence="1">
    <location>
        <begin position="338"/>
        <end position="354"/>
    </location>
</feature>
<feature type="compositionally biased region" description="Low complexity" evidence="1">
    <location>
        <begin position="1"/>
        <end position="18"/>
    </location>
</feature>
<evidence type="ECO:0000256" key="1">
    <source>
        <dbReference type="SAM" id="MobiDB-lite"/>
    </source>
</evidence>
<name>A0A1Y2HUT5_9FUNG</name>
<dbReference type="OrthoDB" id="10653703at2759"/>
<accession>A0A1Y2HUT5</accession>
<dbReference type="SUPFAM" id="SSF50370">
    <property type="entry name" value="Ricin B-like lectins"/>
    <property type="match status" value="1"/>
</dbReference>
<comment type="caution">
    <text evidence="2">The sequence shown here is derived from an EMBL/GenBank/DDBJ whole genome shotgun (WGS) entry which is preliminary data.</text>
</comment>
<dbReference type="Gene3D" id="2.80.10.50">
    <property type="match status" value="1"/>
</dbReference>
<feature type="compositionally biased region" description="Low complexity" evidence="1">
    <location>
        <begin position="96"/>
        <end position="109"/>
    </location>
</feature>
<dbReference type="AlphaFoldDB" id="A0A1Y2HUT5"/>
<feature type="compositionally biased region" description="Low complexity" evidence="1">
    <location>
        <begin position="59"/>
        <end position="72"/>
    </location>
</feature>
<reference evidence="2 3" key="1">
    <citation type="submission" date="2016-07" db="EMBL/GenBank/DDBJ databases">
        <title>Pervasive Adenine N6-methylation of Active Genes in Fungi.</title>
        <authorList>
            <consortium name="DOE Joint Genome Institute"/>
            <person name="Mondo S.J."/>
            <person name="Dannebaum R.O."/>
            <person name="Kuo R.C."/>
            <person name="Labutti K."/>
            <person name="Haridas S."/>
            <person name="Kuo A."/>
            <person name="Salamov A."/>
            <person name="Ahrendt S.R."/>
            <person name="Lipzen A."/>
            <person name="Sullivan W."/>
            <person name="Andreopoulos W.B."/>
            <person name="Clum A."/>
            <person name="Lindquist E."/>
            <person name="Daum C."/>
            <person name="Ramamoorthy G.K."/>
            <person name="Gryganskyi A."/>
            <person name="Culley D."/>
            <person name="Magnuson J.K."/>
            <person name="James T.Y."/>
            <person name="O'Malley M.A."/>
            <person name="Stajich J.E."/>
            <person name="Spatafora J.W."/>
            <person name="Visel A."/>
            <person name="Grigoriev I.V."/>
        </authorList>
    </citation>
    <scope>NUCLEOTIDE SEQUENCE [LARGE SCALE GENOMIC DNA]</scope>
    <source>
        <strain evidence="2 3">PL171</strain>
    </source>
</reference>
<feature type="compositionally biased region" description="Polar residues" evidence="1">
    <location>
        <begin position="237"/>
        <end position="246"/>
    </location>
</feature>
<dbReference type="Proteomes" id="UP000193411">
    <property type="component" value="Unassembled WGS sequence"/>
</dbReference>
<gene>
    <name evidence="2" type="ORF">BCR44DRAFT_49065</name>
</gene>
<dbReference type="PROSITE" id="PS50231">
    <property type="entry name" value="RICIN_B_LECTIN"/>
    <property type="match status" value="1"/>
</dbReference>
<sequence>MLAQGASSSTPETSSEAGTLPRPRVPDASADGSMLSISDDNADNRGAQSRRHDGHHDCSGSNSTTSTVSSCTAPKTVATGTSTGPIDMSPRQSIGSTSSRARTVSATTSQPLSMHSVSPPDVTAPSIPSIKRRGGSIAVTAGEKSYPPSRMYRTSVEFRPVSTTTSARHGTAVSSADNFASSSFPTQSPTAAAVISSSSSSVRTMHRTQSLGSSSNPTTGPPNPHAHHASSHTHPSKTQSEPSSVAGSVYGSRYLSVPMPSRRSLNGSMSSTSVLGGIADLFYPVAGQGAPMLSRTAENAISLGKFSGIGINVSSEEGGLEGVEGLPAQRGTAVSSGSVGGASGNGGNRSGPGSIGSMVSLVAKKLKEHVSMKSPRAGTSTDASGMQFSNVGLKRAGFAGDVDVNAGRCLEMVPGSNTPTHVSGPAGADSTSITSINKFGAPGGMTLKSLPLNATGLTIASTLKAVMHLQVLVCDSSSGILSFSPGAPRPSPKEDPSLNSSVHACVNNSIASNWTRAQYWRAWANDKGRYRSHLDMNLCLDPAGGWNGDRNGQNLMLWHCHDGGEQEFAARPTGEFRTNLLWDMAKDCHSNDAFFCSFGCAGAGSETLVNVIFEGVKLACGWAKHPPVALACVSAAVVTQDTLPDWKDKCKCRCERWRQPPRPGPWANRTRPVLESRPLVTAVPEGSQHVELTIDGNVSRVISMTELVKENPHLKTLVVPAASPVLTHTVNVTATA</sequence>
<protein>
    <submittedName>
        <fullName evidence="2">Uncharacterized protein</fullName>
    </submittedName>
</protein>
<feature type="compositionally biased region" description="Basic residues" evidence="1">
    <location>
        <begin position="225"/>
        <end position="235"/>
    </location>
</feature>